<dbReference type="Pfam" id="PF05768">
    <property type="entry name" value="Glrx-like"/>
    <property type="match status" value="1"/>
</dbReference>
<dbReference type="PANTHER" id="PTHR33558:SF1">
    <property type="entry name" value="GLUTAREDOXIN-LIKE PROTEIN C5ORF63 HOMOLOG"/>
    <property type="match status" value="1"/>
</dbReference>
<dbReference type="PANTHER" id="PTHR33558">
    <property type="entry name" value="GLUTAREDOXIN-LIKE PROTEIN C5ORF63 HOMOLOG"/>
    <property type="match status" value="1"/>
</dbReference>
<keyword evidence="3" id="KW-1185">Reference proteome</keyword>
<name>A0AAV8X4K5_9CUCU</name>
<dbReference type="InterPro" id="IPR052565">
    <property type="entry name" value="Glutaredoxin-like_YDR286C"/>
</dbReference>
<protein>
    <recommendedName>
        <fullName evidence="1">Glutaredoxin-like protein</fullName>
    </recommendedName>
</protein>
<comment type="caution">
    <text evidence="2">The sequence shown here is derived from an EMBL/GenBank/DDBJ whole genome shotgun (WGS) entry which is preliminary data.</text>
</comment>
<sequence>MTFFDREETLPKNVLPKLTLYTRDPCPLCDELKVELEPYLNRVHFEIVDISRKENIQYLRLYRYEIPVLFLNKQYLCKHRLDHVLLDQRLNELETR</sequence>
<organism evidence="2 3">
    <name type="scientific">Rhamnusium bicolor</name>
    <dbReference type="NCBI Taxonomy" id="1586634"/>
    <lineage>
        <taxon>Eukaryota</taxon>
        <taxon>Metazoa</taxon>
        <taxon>Ecdysozoa</taxon>
        <taxon>Arthropoda</taxon>
        <taxon>Hexapoda</taxon>
        <taxon>Insecta</taxon>
        <taxon>Pterygota</taxon>
        <taxon>Neoptera</taxon>
        <taxon>Endopterygota</taxon>
        <taxon>Coleoptera</taxon>
        <taxon>Polyphaga</taxon>
        <taxon>Cucujiformia</taxon>
        <taxon>Chrysomeloidea</taxon>
        <taxon>Cerambycidae</taxon>
        <taxon>Lepturinae</taxon>
        <taxon>Rhagiini</taxon>
        <taxon>Rhamnusium</taxon>
    </lineage>
</organism>
<evidence type="ECO:0000256" key="1">
    <source>
        <dbReference type="RuleBase" id="RU363082"/>
    </source>
</evidence>
<gene>
    <name evidence="2" type="ORF">NQ314_014372</name>
</gene>
<dbReference type="Proteomes" id="UP001162156">
    <property type="component" value="Unassembled WGS sequence"/>
</dbReference>
<accession>A0AAV8X4K5</accession>
<dbReference type="InterPro" id="IPR008554">
    <property type="entry name" value="Glutaredoxin-like"/>
</dbReference>
<dbReference type="SUPFAM" id="SSF52833">
    <property type="entry name" value="Thioredoxin-like"/>
    <property type="match status" value="1"/>
</dbReference>
<reference evidence="2" key="1">
    <citation type="journal article" date="2023" name="Insect Mol. Biol.">
        <title>Genome sequencing provides insights into the evolution of gene families encoding plant cell wall-degrading enzymes in longhorned beetles.</title>
        <authorList>
            <person name="Shin N.R."/>
            <person name="Okamura Y."/>
            <person name="Kirsch R."/>
            <person name="Pauchet Y."/>
        </authorList>
    </citation>
    <scope>NUCLEOTIDE SEQUENCE</scope>
    <source>
        <strain evidence="2">RBIC_L_NR</strain>
    </source>
</reference>
<dbReference type="Gene3D" id="3.40.30.10">
    <property type="entry name" value="Glutaredoxin"/>
    <property type="match status" value="1"/>
</dbReference>
<evidence type="ECO:0000313" key="2">
    <source>
        <dbReference type="EMBL" id="KAJ8932891.1"/>
    </source>
</evidence>
<dbReference type="InterPro" id="IPR036249">
    <property type="entry name" value="Thioredoxin-like_sf"/>
</dbReference>
<dbReference type="AlphaFoldDB" id="A0AAV8X4K5"/>
<dbReference type="EMBL" id="JANEYF010003954">
    <property type="protein sequence ID" value="KAJ8932891.1"/>
    <property type="molecule type" value="Genomic_DNA"/>
</dbReference>
<keyword evidence="1" id="KW-0249">Electron transport</keyword>
<keyword evidence="1" id="KW-0813">Transport</keyword>
<comment type="similarity">
    <text evidence="1">Belongs to the glutaredoxin family.</text>
</comment>
<evidence type="ECO:0000313" key="3">
    <source>
        <dbReference type="Proteomes" id="UP001162156"/>
    </source>
</evidence>
<proteinExistence type="inferred from homology"/>